<protein>
    <recommendedName>
        <fullName evidence="3">DUF3919 family protein</fullName>
    </recommendedName>
</protein>
<evidence type="ECO:0000313" key="1">
    <source>
        <dbReference type="EMBL" id="EIT84815.1"/>
    </source>
</evidence>
<accession>I8UD12</accession>
<reference evidence="1 2" key="1">
    <citation type="journal article" date="2012" name="J. Bacteriol.">
        <title>Genome of Bacillus macauensis ZFHKF-1, a Long-Chain-Forming Bacterium.</title>
        <authorList>
            <person name="Cai L."/>
            <person name="Zhang T."/>
        </authorList>
    </citation>
    <scope>NUCLEOTIDE SEQUENCE [LARGE SCALE GENOMIC DNA]</scope>
    <source>
        <strain evidence="1 2">ZFHKF-1</strain>
    </source>
</reference>
<comment type="caution">
    <text evidence="1">The sequence shown here is derived from an EMBL/GenBank/DDBJ whole genome shotgun (WGS) entry which is preliminary data.</text>
</comment>
<evidence type="ECO:0000313" key="2">
    <source>
        <dbReference type="Proteomes" id="UP000004080"/>
    </source>
</evidence>
<dbReference type="EMBL" id="AKKV01000030">
    <property type="protein sequence ID" value="EIT84815.1"/>
    <property type="molecule type" value="Genomic_DNA"/>
</dbReference>
<dbReference type="Pfam" id="PF13057">
    <property type="entry name" value="DUF3919"/>
    <property type="match status" value="1"/>
</dbReference>
<proteinExistence type="predicted"/>
<keyword evidence="2" id="KW-1185">Reference proteome</keyword>
<name>I8UD12_9BACL</name>
<dbReference type="STRING" id="1196324.A374_14025"/>
<sequence>MNHWLSRASVLLMIILGFSIGLAIIHNSYFNHIETIDDRKEVVTRTGESIPTMITFHHRAWGTVTIRDELHLQRIAASFSQISERGTLRKKVKVIKGDFHGTITYLNGSVKAFSLGDRVVVDHYLYRDDNVMAIAASLKAALLSLCYTPKKIASFVKHAQSVTEHKEHIRLLPSNKVDELSTEIHNATLIEDYDQITRLMLKYKKPQAIYHISFHGKKGRKRTDVLSLSLYPEFVIAQYLGDDNGNVVYLRRSLDRLNVKGAQL</sequence>
<dbReference type="InterPro" id="IPR025031">
    <property type="entry name" value="DUF3919"/>
</dbReference>
<dbReference type="Proteomes" id="UP000004080">
    <property type="component" value="Unassembled WGS sequence"/>
</dbReference>
<dbReference type="eggNOG" id="ENOG5032RC6">
    <property type="taxonomic scope" value="Bacteria"/>
</dbReference>
<gene>
    <name evidence="1" type="ORF">A374_14025</name>
</gene>
<evidence type="ECO:0008006" key="3">
    <source>
        <dbReference type="Google" id="ProtNLM"/>
    </source>
</evidence>
<dbReference type="PATRIC" id="fig|1196324.3.peg.2868"/>
<organism evidence="1 2">
    <name type="scientific">Fictibacillus macauensis ZFHKF-1</name>
    <dbReference type="NCBI Taxonomy" id="1196324"/>
    <lineage>
        <taxon>Bacteria</taxon>
        <taxon>Bacillati</taxon>
        <taxon>Bacillota</taxon>
        <taxon>Bacilli</taxon>
        <taxon>Bacillales</taxon>
        <taxon>Fictibacillaceae</taxon>
        <taxon>Fictibacillus</taxon>
    </lineage>
</organism>
<dbReference type="RefSeq" id="WP_007202883.1">
    <property type="nucleotide sequence ID" value="NZ_AKKV01000030.1"/>
</dbReference>
<dbReference type="AlphaFoldDB" id="I8UD12"/>